<protein>
    <submittedName>
        <fullName evidence="1">Uncharacterized protein DUF4279</fullName>
    </submittedName>
</protein>
<organism evidence="1 2">
    <name type="scientific">Marinilabilia salmonicolor</name>
    <dbReference type="NCBI Taxonomy" id="989"/>
    <lineage>
        <taxon>Bacteria</taxon>
        <taxon>Pseudomonadati</taxon>
        <taxon>Bacteroidota</taxon>
        <taxon>Bacteroidia</taxon>
        <taxon>Marinilabiliales</taxon>
        <taxon>Marinilabiliaceae</taxon>
        <taxon>Marinilabilia</taxon>
    </lineage>
</organism>
<name>A0A368UV70_9BACT</name>
<dbReference type="RefSeq" id="WP_147271986.1">
    <property type="nucleotide sequence ID" value="NZ_QPIZ01000016.1"/>
</dbReference>
<dbReference type="Proteomes" id="UP000252733">
    <property type="component" value="Unassembled WGS sequence"/>
</dbReference>
<proteinExistence type="predicted"/>
<keyword evidence="2" id="KW-1185">Reference proteome</keyword>
<evidence type="ECO:0000313" key="1">
    <source>
        <dbReference type="EMBL" id="RCW31950.1"/>
    </source>
</evidence>
<accession>A0A368UV70</accession>
<dbReference type="EMBL" id="QPIZ01000016">
    <property type="protein sequence ID" value="RCW31950.1"/>
    <property type="molecule type" value="Genomic_DNA"/>
</dbReference>
<gene>
    <name evidence="1" type="ORF">DFO77_11617</name>
</gene>
<evidence type="ECO:0000313" key="2">
    <source>
        <dbReference type="Proteomes" id="UP000252733"/>
    </source>
</evidence>
<sequence>MKRGLSQMKATLSVFGEKFSPKNFSTYIEINPTEIWNKGDEILSRSGLERKTSTKRFRKEFAWEYSLGFIETLYFDEIANKLESIFRSKALFIKSYIEKHNLNSKIEVVVEIKKDQVPSLFLSNSFISFLNDLGAEIDFDLYIVDNEK</sequence>
<reference evidence="1 2" key="1">
    <citation type="submission" date="2018-07" db="EMBL/GenBank/DDBJ databases">
        <title>Freshwater and sediment microbial communities from various areas in North America, analyzing microbe dynamics in response to fracking.</title>
        <authorList>
            <person name="Lamendella R."/>
        </authorList>
    </citation>
    <scope>NUCLEOTIDE SEQUENCE [LARGE SCALE GENOMIC DNA]</scope>
    <source>
        <strain evidence="1 2">160A</strain>
    </source>
</reference>
<dbReference type="AlphaFoldDB" id="A0A368UV70"/>
<dbReference type="Pfam" id="PF14106">
    <property type="entry name" value="DUF4279"/>
    <property type="match status" value="1"/>
</dbReference>
<comment type="caution">
    <text evidence="1">The sequence shown here is derived from an EMBL/GenBank/DDBJ whole genome shotgun (WGS) entry which is preliminary data.</text>
</comment>
<dbReference type="InterPro" id="IPR025459">
    <property type="entry name" value="DUF4279"/>
</dbReference>